<keyword evidence="1" id="KW-0472">Membrane</keyword>
<sequence length="349" mass="39467">MDEHFERVMELASQGRFEEARKYIQEADIPPRQKARYNMSLWSLENNNMKYTPPQTDVPKLPVISMILGFVLIITAFFLSGDAQTALIVIGLVMAAAIPAVYAFREKKQTDTEHDTRKEMAIRYTDGEADMNFPWQVPNARVVVTTIIGIVLLAVSVFLYDKTAKDQTIITSLVLAVAGCAVITLSRALANSFNGVIMWGTFAVSAVFISATAANAELFEGHVAVTAAFAIISSLVLLLYPLWFTILKKMVCKERVDAECVDIQTIFGRKNYRPRYRAIWKYEYNGTTYIHRDMTSYKSPVYNERRIIGISPRYPHNIYTGKLPVYTFFISAAGIFILLFLLSFLMPMI</sequence>
<dbReference type="Proteomes" id="UP000245720">
    <property type="component" value="Unassembled WGS sequence"/>
</dbReference>
<feature type="transmembrane region" description="Helical" evidence="1">
    <location>
        <begin position="223"/>
        <end position="243"/>
    </location>
</feature>
<gene>
    <name evidence="2" type="ORF">IE37_01056</name>
</gene>
<evidence type="ECO:0000256" key="1">
    <source>
        <dbReference type="SAM" id="Phobius"/>
    </source>
</evidence>
<dbReference type="AlphaFoldDB" id="A0A315Y3H8"/>
<feature type="transmembrane region" description="Helical" evidence="1">
    <location>
        <begin position="323"/>
        <end position="345"/>
    </location>
</feature>
<keyword evidence="1" id="KW-1133">Transmembrane helix</keyword>
<evidence type="ECO:0000313" key="2">
    <source>
        <dbReference type="EMBL" id="PWJ14123.1"/>
    </source>
</evidence>
<feature type="transmembrane region" description="Helical" evidence="1">
    <location>
        <begin position="61"/>
        <end position="79"/>
    </location>
</feature>
<dbReference type="OrthoDB" id="9886659at2"/>
<keyword evidence="1" id="KW-0812">Transmembrane</keyword>
<reference evidence="2 3" key="1">
    <citation type="submission" date="2018-05" db="EMBL/GenBank/DDBJ databases">
        <title>The Hungate 1000. A catalogue of reference genomes from the rumen microbiome.</title>
        <authorList>
            <person name="Kelly W."/>
        </authorList>
    </citation>
    <scope>NUCLEOTIDE SEQUENCE [LARGE SCALE GENOMIC DNA]</scope>
    <source>
        <strain evidence="2 3">SAb67</strain>
    </source>
</reference>
<organism evidence="2 3">
    <name type="scientific">Ruminococcus flavefaciens</name>
    <dbReference type="NCBI Taxonomy" id="1265"/>
    <lineage>
        <taxon>Bacteria</taxon>
        <taxon>Bacillati</taxon>
        <taxon>Bacillota</taxon>
        <taxon>Clostridia</taxon>
        <taxon>Eubacteriales</taxon>
        <taxon>Oscillospiraceae</taxon>
        <taxon>Ruminococcus</taxon>
    </lineage>
</organism>
<comment type="caution">
    <text evidence="2">The sequence shown here is derived from an EMBL/GenBank/DDBJ whole genome shotgun (WGS) entry which is preliminary data.</text>
</comment>
<feature type="transmembrane region" description="Helical" evidence="1">
    <location>
        <begin position="196"/>
        <end position="216"/>
    </location>
</feature>
<protein>
    <submittedName>
        <fullName evidence="2">Uncharacterized protein</fullName>
    </submittedName>
</protein>
<dbReference type="RefSeq" id="WP_109725895.1">
    <property type="nucleotide sequence ID" value="NZ_QGDI01000003.1"/>
</dbReference>
<dbReference type="EMBL" id="QGDI01000003">
    <property type="protein sequence ID" value="PWJ14123.1"/>
    <property type="molecule type" value="Genomic_DNA"/>
</dbReference>
<feature type="transmembrane region" description="Helical" evidence="1">
    <location>
        <begin position="172"/>
        <end position="190"/>
    </location>
</feature>
<accession>A0A315Y3H8</accession>
<feature type="transmembrane region" description="Helical" evidence="1">
    <location>
        <begin position="86"/>
        <end position="104"/>
    </location>
</feature>
<name>A0A315Y3H8_RUMFL</name>
<feature type="transmembrane region" description="Helical" evidence="1">
    <location>
        <begin position="140"/>
        <end position="160"/>
    </location>
</feature>
<evidence type="ECO:0000313" key="3">
    <source>
        <dbReference type="Proteomes" id="UP000245720"/>
    </source>
</evidence>
<proteinExistence type="predicted"/>